<evidence type="ECO:0000256" key="3">
    <source>
        <dbReference type="ARBA" id="ARBA00022801"/>
    </source>
</evidence>
<keyword evidence="2" id="KW-0645">Protease</keyword>
<proteinExistence type="inferred from homology"/>
<keyword evidence="3 9" id="KW-0378">Hydrolase</keyword>
<dbReference type="InterPro" id="IPR038765">
    <property type="entry name" value="Papain-like_cys_pep_sf"/>
</dbReference>
<organism evidence="9 10">
    <name type="scientific">Goodfellowiella coeruleoviolacea</name>
    <dbReference type="NCBI Taxonomy" id="334858"/>
    <lineage>
        <taxon>Bacteria</taxon>
        <taxon>Bacillati</taxon>
        <taxon>Actinomycetota</taxon>
        <taxon>Actinomycetes</taxon>
        <taxon>Pseudonocardiales</taxon>
        <taxon>Pseudonocardiaceae</taxon>
        <taxon>Goodfellowiella</taxon>
    </lineage>
</organism>
<feature type="region of interest" description="Disordered" evidence="6">
    <location>
        <begin position="162"/>
        <end position="250"/>
    </location>
</feature>
<dbReference type="Proteomes" id="UP001206128">
    <property type="component" value="Unassembled WGS sequence"/>
</dbReference>
<keyword evidence="10" id="KW-1185">Reference proteome</keyword>
<dbReference type="PROSITE" id="PS51935">
    <property type="entry name" value="NLPC_P60"/>
    <property type="match status" value="1"/>
</dbReference>
<protein>
    <submittedName>
        <fullName evidence="9">Cell wall-associated hydrolase, NlpC family</fullName>
    </submittedName>
</protein>
<dbReference type="GO" id="GO:0008234">
    <property type="term" value="F:cysteine-type peptidase activity"/>
    <property type="evidence" value="ECO:0007669"/>
    <property type="project" value="UniProtKB-KW"/>
</dbReference>
<keyword evidence="5" id="KW-0175">Coiled coil</keyword>
<dbReference type="InterPro" id="IPR051794">
    <property type="entry name" value="PG_Endopeptidase_C40"/>
</dbReference>
<feature type="coiled-coil region" evidence="5">
    <location>
        <begin position="40"/>
        <end position="105"/>
    </location>
</feature>
<gene>
    <name evidence="9" type="ORF">LX83_002151</name>
</gene>
<dbReference type="PANTHER" id="PTHR47359">
    <property type="entry name" value="PEPTIDOGLYCAN DL-ENDOPEPTIDASE CWLO"/>
    <property type="match status" value="1"/>
</dbReference>
<dbReference type="Gene3D" id="3.90.1720.10">
    <property type="entry name" value="endopeptidase domain like (from Nostoc punctiforme)"/>
    <property type="match status" value="1"/>
</dbReference>
<evidence type="ECO:0000256" key="6">
    <source>
        <dbReference type="SAM" id="MobiDB-lite"/>
    </source>
</evidence>
<feature type="domain" description="NlpC/P60" evidence="8">
    <location>
        <begin position="250"/>
        <end position="367"/>
    </location>
</feature>
<feature type="compositionally biased region" description="Basic and acidic residues" evidence="6">
    <location>
        <begin position="164"/>
        <end position="184"/>
    </location>
</feature>
<evidence type="ECO:0000256" key="1">
    <source>
        <dbReference type="ARBA" id="ARBA00007074"/>
    </source>
</evidence>
<evidence type="ECO:0000313" key="9">
    <source>
        <dbReference type="EMBL" id="MCP2165302.1"/>
    </source>
</evidence>
<feature type="signal peptide" evidence="7">
    <location>
        <begin position="1"/>
        <end position="32"/>
    </location>
</feature>
<feature type="compositionally biased region" description="Basic and acidic residues" evidence="6">
    <location>
        <begin position="224"/>
        <end position="236"/>
    </location>
</feature>
<name>A0AAE3GBL8_9PSEU</name>
<feature type="compositionally biased region" description="Polar residues" evidence="6">
    <location>
        <begin position="212"/>
        <end position="223"/>
    </location>
</feature>
<evidence type="ECO:0000256" key="4">
    <source>
        <dbReference type="ARBA" id="ARBA00022807"/>
    </source>
</evidence>
<evidence type="ECO:0000256" key="2">
    <source>
        <dbReference type="ARBA" id="ARBA00022670"/>
    </source>
</evidence>
<feature type="compositionally biased region" description="Basic and acidic residues" evidence="6">
    <location>
        <begin position="193"/>
        <end position="211"/>
    </location>
</feature>
<evidence type="ECO:0000256" key="5">
    <source>
        <dbReference type="SAM" id="Coils"/>
    </source>
</evidence>
<dbReference type="RefSeq" id="WP_253769930.1">
    <property type="nucleotide sequence ID" value="NZ_JAMTCK010000004.1"/>
</dbReference>
<accession>A0AAE3GBL8</accession>
<comment type="similarity">
    <text evidence="1">Belongs to the peptidase C40 family.</text>
</comment>
<keyword evidence="4" id="KW-0788">Thiol protease</keyword>
<dbReference type="InterPro" id="IPR000064">
    <property type="entry name" value="NLP_P60_dom"/>
</dbReference>
<feature type="chain" id="PRO_5041921080" evidence="7">
    <location>
        <begin position="33"/>
        <end position="367"/>
    </location>
</feature>
<sequence length="367" mass="38805">MASQRLKRSLRAAIAASAVVAVVGLGQPSASAAPDSPDTASEALDRYNELSSQAEALAQELLQAEDDLAAKQAELDRANADLTAASNAEQAAIDAENAAKADQERFRGKVDKLAEASYEGARFNQLAAFLVSDSQQDFLNRMSALGVLAEDNKRSMDQLAGAVDRADEARRSAEAAREQAEGAKQRAQQATDEATRLRDQVNQRKIDRDKQASTAKEQYNRLSAQEKSKLQNDGVDRAASASYTPPAGTAGSAAGAVTFALQQIGDMYEWGATGPNRWDCSGLTQGAYRSAGVSLPRTSRAQAGVGKSVARSQVRAGDLIFYGSPIHHVALAIDNNRVVHAPTDGVPVKIANIDAIGSPSAIRRVEG</sequence>
<dbReference type="PANTHER" id="PTHR47359:SF3">
    <property type="entry name" value="NLP_P60 DOMAIN-CONTAINING PROTEIN-RELATED"/>
    <property type="match status" value="1"/>
</dbReference>
<dbReference type="Pfam" id="PF00877">
    <property type="entry name" value="NLPC_P60"/>
    <property type="match status" value="1"/>
</dbReference>
<dbReference type="AlphaFoldDB" id="A0AAE3GBL8"/>
<reference evidence="9" key="1">
    <citation type="submission" date="2022-06" db="EMBL/GenBank/DDBJ databases">
        <title>Genomic Encyclopedia of Archaeal and Bacterial Type Strains, Phase II (KMG-II): from individual species to whole genera.</title>
        <authorList>
            <person name="Goeker M."/>
        </authorList>
    </citation>
    <scope>NUCLEOTIDE SEQUENCE</scope>
    <source>
        <strain evidence="9">DSM 43935</strain>
    </source>
</reference>
<dbReference type="GO" id="GO:0006508">
    <property type="term" value="P:proteolysis"/>
    <property type="evidence" value="ECO:0007669"/>
    <property type="project" value="UniProtKB-KW"/>
</dbReference>
<evidence type="ECO:0000256" key="7">
    <source>
        <dbReference type="SAM" id="SignalP"/>
    </source>
</evidence>
<dbReference type="SUPFAM" id="SSF54001">
    <property type="entry name" value="Cysteine proteinases"/>
    <property type="match status" value="1"/>
</dbReference>
<evidence type="ECO:0000313" key="10">
    <source>
        <dbReference type="Proteomes" id="UP001206128"/>
    </source>
</evidence>
<dbReference type="EMBL" id="JAMTCK010000004">
    <property type="protein sequence ID" value="MCP2165302.1"/>
    <property type="molecule type" value="Genomic_DNA"/>
</dbReference>
<keyword evidence="7" id="KW-0732">Signal</keyword>
<comment type="caution">
    <text evidence="9">The sequence shown here is derived from an EMBL/GenBank/DDBJ whole genome shotgun (WGS) entry which is preliminary data.</text>
</comment>
<evidence type="ECO:0000259" key="8">
    <source>
        <dbReference type="PROSITE" id="PS51935"/>
    </source>
</evidence>